<evidence type="ECO:0000313" key="15">
    <source>
        <dbReference type="EMBL" id="GJJ76447.1"/>
    </source>
</evidence>
<feature type="active site" description="Proton donor/acceptor" evidence="8">
    <location>
        <position position="240"/>
    </location>
</feature>
<feature type="compositionally biased region" description="Low complexity" evidence="13">
    <location>
        <begin position="589"/>
        <end position="606"/>
    </location>
</feature>
<evidence type="ECO:0000256" key="9">
    <source>
        <dbReference type="PIRSR" id="PIRSR604808-2"/>
    </source>
</evidence>
<dbReference type="Gene3D" id="3.60.10.10">
    <property type="entry name" value="Endonuclease/exonuclease/phosphatase"/>
    <property type="match status" value="1"/>
</dbReference>
<dbReference type="InterPro" id="IPR020847">
    <property type="entry name" value="AP_endonuclease_F1_BS"/>
</dbReference>
<dbReference type="InterPro" id="IPR010666">
    <property type="entry name" value="Znf_GRF"/>
</dbReference>
<dbReference type="PROSITE" id="PS51999">
    <property type="entry name" value="ZF_GRF"/>
    <property type="match status" value="1"/>
</dbReference>
<feature type="binding site" evidence="9">
    <location>
        <position position="240"/>
    </location>
    <ligand>
        <name>Mg(2+)</name>
        <dbReference type="ChEBI" id="CHEBI:18420"/>
        <label>1</label>
    </ligand>
</feature>
<feature type="domain" description="GRF-type" evidence="14">
    <location>
        <begin position="660"/>
        <end position="714"/>
    </location>
</feature>
<feature type="binding site" evidence="9">
    <location>
        <position position="343"/>
    </location>
    <ligand>
        <name>Mg(2+)</name>
        <dbReference type="ChEBI" id="CHEBI:18420"/>
        <label>1</label>
    </ligand>
</feature>
<feature type="active site" description="Proton acceptor" evidence="8">
    <location>
        <position position="344"/>
    </location>
</feature>
<keyword evidence="5" id="KW-0862">Zinc</keyword>
<dbReference type="PANTHER" id="PTHR22748:SF4">
    <property type="entry name" value="DNA-(APURINIC OR APYRIMIDINIC SITE) ENDONUCLEASE 2"/>
    <property type="match status" value="1"/>
</dbReference>
<feature type="region of interest" description="Disordered" evidence="13">
    <location>
        <begin position="435"/>
        <end position="646"/>
    </location>
</feature>
<comment type="caution">
    <text evidence="15">The sequence shown here is derived from an EMBL/GenBank/DDBJ whole genome shotgun (WGS) entry which is preliminary data.</text>
</comment>
<feature type="binding site" evidence="9">
    <location>
        <position position="14"/>
    </location>
    <ligand>
        <name>Mg(2+)</name>
        <dbReference type="ChEBI" id="CHEBI:18420"/>
        <label>1</label>
    </ligand>
</feature>
<keyword evidence="7" id="KW-0539">Nucleus</keyword>
<dbReference type="EC" id="3.1.-.-" evidence="12"/>
<feature type="binding site" evidence="9">
    <location>
        <position position="344"/>
    </location>
    <ligand>
        <name>Mg(2+)</name>
        <dbReference type="ChEBI" id="CHEBI:18420"/>
        <label>1</label>
    </ligand>
</feature>
<evidence type="ECO:0000256" key="4">
    <source>
        <dbReference type="ARBA" id="ARBA00022801"/>
    </source>
</evidence>
<protein>
    <recommendedName>
        <fullName evidence="12">DNA-(apurinic or apyrimidinic site) endonuclease</fullName>
        <ecNumber evidence="12">3.1.-.-</ecNumber>
    </recommendedName>
</protein>
<evidence type="ECO:0000256" key="11">
    <source>
        <dbReference type="PROSITE-ProRule" id="PRU01343"/>
    </source>
</evidence>
<name>A0A9P3LZT1_9FUNG</name>
<keyword evidence="16" id="KW-1185">Reference proteome</keyword>
<reference evidence="15" key="1">
    <citation type="submission" date="2021-11" db="EMBL/GenBank/DDBJ databases">
        <authorList>
            <person name="Herlambang A."/>
            <person name="Guo Y."/>
            <person name="Takashima Y."/>
            <person name="Nishizawa T."/>
        </authorList>
    </citation>
    <scope>NUCLEOTIDE SEQUENCE</scope>
    <source>
        <strain evidence="15">E1425</strain>
    </source>
</reference>
<dbReference type="InterPro" id="IPR004808">
    <property type="entry name" value="AP_endonuc_1"/>
</dbReference>
<sequence length="717" mass="79148">MSSLPLTMKFMTWNVNGIRALTQYHPYCDDLHKNYREILDYLDADIICLQETKITRSKLESDLALVPGYDSYWSFHRTKSGYSGVVIYVKEHLKLLAAEEGISGILSGNVAMPGSDSISASPGSLLTPTNGPVRKVGGYPRLQTEMYGPLEDILEEENDSWTPPPPKLLSPAATFARFQELDSEGRGLILDFGFFVLFNLYCPNETDETRLPFKMDYYHVLEARVRELIQEGREVMVLGDMNVVPTELDHCDPEKWKKETGCDDFGNTQPRRWFNSFLAPKGPLTDLYRVFHEGEKGAFTCWNTKINARPSNYGTRLDFILVTSGLVPWFKSCDRRPQVVGSDHCPVVAEMYAELALEKSPVERDQGLQAAAFATDSKGDLDTGMSDVALDSKRRLRDILDSYGGSNDHTLAAKYFDEFSGKQQKLSMFFKKPAASLAPATNPHSPPPPPAEKRPAQLPDTSPQPKKKLFFSPDQSPSKDHVPPPTHVSTSTSPPSVTPPSPIPSNVQQAPKKNGGATIRSTGGKATKKVTAGAGSKSSGGQQSMLSFFSSPSPKTAKESTSTAKEEFGSKSSASTPGNSLSQSAADMLSQSSVASASQQSQPLSQSEEDSQTSTPSTFRPSDFADWIPGSNEIMPFQSNAEETTSTWQNLFQPRQIPKCRFHNVACTEYTVNKKGPNKGRRFFLCSLPVGAEGDAIGQKPEFRCDYFEWRNPDRKK</sequence>
<dbReference type="GO" id="GO:0003677">
    <property type="term" value="F:DNA binding"/>
    <property type="evidence" value="ECO:0007669"/>
    <property type="project" value="InterPro"/>
</dbReference>
<feature type="binding site" evidence="9">
    <location>
        <position position="51"/>
    </location>
    <ligand>
        <name>Mg(2+)</name>
        <dbReference type="ChEBI" id="CHEBI:18420"/>
        <label>1</label>
    </ligand>
</feature>
<comment type="similarity">
    <text evidence="1 12">Belongs to the DNA repair enzymes AP/ExoA family.</text>
</comment>
<dbReference type="EMBL" id="BQFW01000012">
    <property type="protein sequence ID" value="GJJ76447.1"/>
    <property type="molecule type" value="Genomic_DNA"/>
</dbReference>
<dbReference type="InterPro" id="IPR036691">
    <property type="entry name" value="Endo/exonu/phosph_ase_sf"/>
</dbReference>
<evidence type="ECO:0000256" key="5">
    <source>
        <dbReference type="ARBA" id="ARBA00022833"/>
    </source>
</evidence>
<dbReference type="GO" id="GO:0008081">
    <property type="term" value="F:phosphoric diester hydrolase activity"/>
    <property type="evidence" value="ECO:0007669"/>
    <property type="project" value="TreeGrafter"/>
</dbReference>
<feature type="binding site" evidence="9">
    <location>
        <position position="242"/>
    </location>
    <ligand>
        <name>Mg(2+)</name>
        <dbReference type="ChEBI" id="CHEBI:18420"/>
        <label>1</label>
    </ligand>
</feature>
<evidence type="ECO:0000256" key="8">
    <source>
        <dbReference type="PIRSR" id="PIRSR604808-1"/>
    </source>
</evidence>
<proteinExistence type="inferred from homology"/>
<dbReference type="GO" id="GO:0005634">
    <property type="term" value="C:nucleus"/>
    <property type="evidence" value="ECO:0007669"/>
    <property type="project" value="TreeGrafter"/>
</dbReference>
<keyword evidence="9" id="KW-0464">Manganese</keyword>
<dbReference type="Pfam" id="PF03372">
    <property type="entry name" value="Exo_endo_phos"/>
    <property type="match status" value="1"/>
</dbReference>
<gene>
    <name evidence="15" type="ORF">EMPS_08806</name>
</gene>
<dbReference type="CDD" id="cd09088">
    <property type="entry name" value="Ape2-like_AP-endo"/>
    <property type="match status" value="1"/>
</dbReference>
<dbReference type="GO" id="GO:0006284">
    <property type="term" value="P:base-excision repair"/>
    <property type="evidence" value="ECO:0007669"/>
    <property type="project" value="TreeGrafter"/>
</dbReference>
<dbReference type="PROSITE" id="PS51435">
    <property type="entry name" value="AP_NUCLEASE_F1_4"/>
    <property type="match status" value="1"/>
</dbReference>
<dbReference type="Proteomes" id="UP000827284">
    <property type="component" value="Unassembled WGS sequence"/>
</dbReference>
<dbReference type="GO" id="GO:0003906">
    <property type="term" value="F:DNA-(apurinic or apyrimidinic site) endonuclease activity"/>
    <property type="evidence" value="ECO:0007669"/>
    <property type="project" value="TreeGrafter"/>
</dbReference>
<keyword evidence="2 9" id="KW-0479">Metal-binding</keyword>
<evidence type="ECO:0000256" key="12">
    <source>
        <dbReference type="RuleBase" id="RU362131"/>
    </source>
</evidence>
<dbReference type="GO" id="GO:0008311">
    <property type="term" value="F:double-stranded DNA 3'-5' DNA exonuclease activity"/>
    <property type="evidence" value="ECO:0007669"/>
    <property type="project" value="TreeGrafter"/>
</dbReference>
<feature type="compositionally biased region" description="Polar residues" evidence="13">
    <location>
        <begin position="570"/>
        <end position="585"/>
    </location>
</feature>
<evidence type="ECO:0000259" key="14">
    <source>
        <dbReference type="PROSITE" id="PS51999"/>
    </source>
</evidence>
<feature type="site" description="Transition state stabilizer" evidence="10">
    <location>
        <position position="242"/>
    </location>
</feature>
<reference evidence="15" key="2">
    <citation type="journal article" date="2022" name="Microbiol. Resour. Announc.">
        <title>Whole-Genome Sequence of Entomortierella parvispora E1425, a Mucoromycotan Fungus Associated with Burkholderiaceae-Related Endosymbiotic Bacteria.</title>
        <authorList>
            <person name="Herlambang A."/>
            <person name="Guo Y."/>
            <person name="Takashima Y."/>
            <person name="Narisawa K."/>
            <person name="Ohta H."/>
            <person name="Nishizawa T."/>
        </authorList>
    </citation>
    <scope>NUCLEOTIDE SEQUENCE</scope>
    <source>
        <strain evidence="15">E1425</strain>
    </source>
</reference>
<evidence type="ECO:0000313" key="16">
    <source>
        <dbReference type="Proteomes" id="UP000827284"/>
    </source>
</evidence>
<evidence type="ECO:0000256" key="1">
    <source>
        <dbReference type="ARBA" id="ARBA00007092"/>
    </source>
</evidence>
<dbReference type="OrthoDB" id="391817at2759"/>
<dbReference type="SUPFAM" id="SSF56219">
    <property type="entry name" value="DNase I-like"/>
    <property type="match status" value="1"/>
</dbReference>
<keyword evidence="6 9" id="KW-0460">Magnesium</keyword>
<dbReference type="PANTHER" id="PTHR22748">
    <property type="entry name" value="AP ENDONUCLEASE"/>
    <property type="match status" value="1"/>
</dbReference>
<dbReference type="PROSITE" id="PS00726">
    <property type="entry name" value="AP_NUCLEASE_F1_1"/>
    <property type="match status" value="1"/>
</dbReference>
<dbReference type="AlphaFoldDB" id="A0A9P3LZT1"/>
<evidence type="ECO:0000256" key="13">
    <source>
        <dbReference type="SAM" id="MobiDB-lite"/>
    </source>
</evidence>
<feature type="site" description="Interaction with DNA substrate" evidence="10">
    <location>
        <position position="344"/>
    </location>
</feature>
<keyword evidence="12" id="KW-0227">DNA damage</keyword>
<keyword evidence="15" id="KW-0540">Nuclease</keyword>
<feature type="compositionally biased region" description="Low complexity" evidence="13">
    <location>
        <begin position="532"/>
        <end position="544"/>
    </location>
</feature>
<dbReference type="GO" id="GO:0008270">
    <property type="term" value="F:zinc ion binding"/>
    <property type="evidence" value="ECO:0007669"/>
    <property type="project" value="UniProtKB-KW"/>
</dbReference>
<evidence type="ECO:0000256" key="3">
    <source>
        <dbReference type="ARBA" id="ARBA00022771"/>
    </source>
</evidence>
<accession>A0A9P3LZT1</accession>
<keyword evidence="3 11" id="KW-0863">Zinc-finger</keyword>
<keyword evidence="15" id="KW-0255">Endonuclease</keyword>
<dbReference type="InterPro" id="IPR005135">
    <property type="entry name" value="Endo/exonuclease/phosphatase"/>
</dbReference>
<dbReference type="NCBIfam" id="TIGR00633">
    <property type="entry name" value="xth"/>
    <property type="match status" value="1"/>
</dbReference>
<feature type="active site" evidence="8">
    <location>
        <position position="201"/>
    </location>
</feature>
<organism evidence="15 16">
    <name type="scientific">Entomortierella parvispora</name>
    <dbReference type="NCBI Taxonomy" id="205924"/>
    <lineage>
        <taxon>Eukaryota</taxon>
        <taxon>Fungi</taxon>
        <taxon>Fungi incertae sedis</taxon>
        <taxon>Mucoromycota</taxon>
        <taxon>Mortierellomycotina</taxon>
        <taxon>Mortierellomycetes</taxon>
        <taxon>Mortierellales</taxon>
        <taxon>Mortierellaceae</taxon>
        <taxon>Entomortierella</taxon>
    </lineage>
</organism>
<evidence type="ECO:0000256" key="2">
    <source>
        <dbReference type="ARBA" id="ARBA00022723"/>
    </source>
</evidence>
<evidence type="ECO:0000256" key="6">
    <source>
        <dbReference type="ARBA" id="ARBA00022842"/>
    </source>
</evidence>
<evidence type="ECO:0000256" key="10">
    <source>
        <dbReference type="PIRSR" id="PIRSR604808-3"/>
    </source>
</evidence>
<feature type="compositionally biased region" description="Polar residues" evidence="13">
    <location>
        <begin position="545"/>
        <end position="563"/>
    </location>
</feature>
<feature type="site" description="Important for catalytic activity" evidence="10">
    <location>
        <position position="318"/>
    </location>
</feature>
<keyword evidence="4" id="KW-0378">Hydrolase</keyword>
<keyword evidence="12" id="KW-0234">DNA repair</keyword>
<comment type="cofactor">
    <cofactor evidence="9 12">
        <name>Mg(2+)</name>
        <dbReference type="ChEBI" id="CHEBI:18420"/>
    </cofactor>
    <cofactor evidence="9 12">
        <name>Mn(2+)</name>
        <dbReference type="ChEBI" id="CHEBI:29035"/>
    </cofactor>
    <text evidence="9 12">Probably binds two magnesium or manganese ions per subunit.</text>
</comment>
<feature type="compositionally biased region" description="Polar residues" evidence="13">
    <location>
        <begin position="637"/>
        <end position="646"/>
    </location>
</feature>
<evidence type="ECO:0000256" key="7">
    <source>
        <dbReference type="ARBA" id="ARBA00023242"/>
    </source>
</evidence>